<protein>
    <submittedName>
        <fullName evidence="2">Uncharacterized protein</fullName>
    </submittedName>
</protein>
<evidence type="ECO:0000313" key="2">
    <source>
        <dbReference type="EMBL" id="KAK0401391.1"/>
    </source>
</evidence>
<dbReference type="AlphaFoldDB" id="A0AA39H8V1"/>
<proteinExistence type="predicted"/>
<dbReference type="Proteomes" id="UP001175271">
    <property type="component" value="Unassembled WGS sequence"/>
</dbReference>
<feature type="transmembrane region" description="Helical" evidence="1">
    <location>
        <begin position="27"/>
        <end position="54"/>
    </location>
</feature>
<reference evidence="2" key="1">
    <citation type="submission" date="2023-06" db="EMBL/GenBank/DDBJ databases">
        <title>Genomic analysis of the entomopathogenic nematode Steinernema hermaphroditum.</title>
        <authorList>
            <person name="Schwarz E.M."/>
            <person name="Heppert J.K."/>
            <person name="Baniya A."/>
            <person name="Schwartz H.T."/>
            <person name="Tan C.-H."/>
            <person name="Antoshechkin I."/>
            <person name="Sternberg P.W."/>
            <person name="Goodrich-Blair H."/>
            <person name="Dillman A.R."/>
        </authorList>
    </citation>
    <scope>NUCLEOTIDE SEQUENCE</scope>
    <source>
        <strain evidence="2">PS9179</strain>
        <tissue evidence="2">Whole animal</tissue>
    </source>
</reference>
<keyword evidence="1" id="KW-1133">Transmembrane helix</keyword>
<name>A0AA39H8V1_9BILA</name>
<organism evidence="2 3">
    <name type="scientific">Steinernema hermaphroditum</name>
    <dbReference type="NCBI Taxonomy" id="289476"/>
    <lineage>
        <taxon>Eukaryota</taxon>
        <taxon>Metazoa</taxon>
        <taxon>Ecdysozoa</taxon>
        <taxon>Nematoda</taxon>
        <taxon>Chromadorea</taxon>
        <taxon>Rhabditida</taxon>
        <taxon>Tylenchina</taxon>
        <taxon>Panagrolaimomorpha</taxon>
        <taxon>Strongyloidoidea</taxon>
        <taxon>Steinernematidae</taxon>
        <taxon>Steinernema</taxon>
    </lineage>
</organism>
<gene>
    <name evidence="2" type="ORF">QR680_015757</name>
</gene>
<evidence type="ECO:0000256" key="1">
    <source>
        <dbReference type="SAM" id="Phobius"/>
    </source>
</evidence>
<keyword evidence="1" id="KW-0472">Membrane</keyword>
<evidence type="ECO:0000313" key="3">
    <source>
        <dbReference type="Proteomes" id="UP001175271"/>
    </source>
</evidence>
<keyword evidence="3" id="KW-1185">Reference proteome</keyword>
<accession>A0AA39H8V1</accession>
<dbReference type="EMBL" id="JAUCMV010000004">
    <property type="protein sequence ID" value="KAK0401391.1"/>
    <property type="molecule type" value="Genomic_DNA"/>
</dbReference>
<sequence>MVIHTYGLFVNITPEPPPSSGAQTTDIVLAAVCIIVLTVFAVFAVAAVCICIMIQKSSAWQRDPFSLPVFSKNAESRPILSKRCFPYHTHSNAAF</sequence>
<comment type="caution">
    <text evidence="2">The sequence shown here is derived from an EMBL/GenBank/DDBJ whole genome shotgun (WGS) entry which is preliminary data.</text>
</comment>
<keyword evidence="1" id="KW-0812">Transmembrane</keyword>